<name>A0A8S1MI68_9CILI</name>
<protein>
    <recommendedName>
        <fullName evidence="3">B box-type domain-containing protein</fullName>
    </recommendedName>
</protein>
<keyword evidence="1" id="KW-0479">Metal-binding</keyword>
<keyword evidence="1" id="KW-0863">Zinc-finger</keyword>
<evidence type="ECO:0000256" key="2">
    <source>
        <dbReference type="SAM" id="Coils"/>
    </source>
</evidence>
<evidence type="ECO:0000256" key="1">
    <source>
        <dbReference type="PROSITE-ProRule" id="PRU00024"/>
    </source>
</evidence>
<dbReference type="PROSITE" id="PS50119">
    <property type="entry name" value="ZF_BBOX"/>
    <property type="match status" value="1"/>
</dbReference>
<dbReference type="Pfam" id="PF00643">
    <property type="entry name" value="zf-B_box"/>
    <property type="match status" value="1"/>
</dbReference>
<dbReference type="SMART" id="SM00336">
    <property type="entry name" value="BBOX"/>
    <property type="match status" value="1"/>
</dbReference>
<dbReference type="AlphaFoldDB" id="A0A8S1MI68"/>
<evidence type="ECO:0000313" key="4">
    <source>
        <dbReference type="EMBL" id="CAD8077135.1"/>
    </source>
</evidence>
<gene>
    <name evidence="4" type="ORF">PSON_ATCC_30995.1.T0350344</name>
</gene>
<keyword evidence="5" id="KW-1185">Reference proteome</keyword>
<dbReference type="GO" id="GO:0008270">
    <property type="term" value="F:zinc ion binding"/>
    <property type="evidence" value="ECO:0007669"/>
    <property type="project" value="UniProtKB-KW"/>
</dbReference>
<dbReference type="CDD" id="cd19756">
    <property type="entry name" value="Bbox2"/>
    <property type="match status" value="1"/>
</dbReference>
<evidence type="ECO:0000313" key="5">
    <source>
        <dbReference type="Proteomes" id="UP000692954"/>
    </source>
</evidence>
<sequence length="590" mass="68489">MELLCSICGQDLDICIRWPRLIPNTGDTICQLCVQQIVEQTIEPDKIIHLQNDLTQLQQIKQNQLKLDDFPLNQSLLRILQLQKSKNLRPLNLESKINNQTFEEWPSDETSIDSNFLDELATSVKKPQKLNLKRFRDQDDSFGSLNYSYNSGKICQTHRRQLEVVCLQCQTMICTNCALFGSHKGHYIYSEEDIISLLEMKAQELTEMVERIHKESQSISRSKHEQDFSNQIQEMQRITVDKLKKEFGELRDKIDQKEKILVSQIMIATSNHISKFSDWWNNTIHIEKDCQTWIKLAQNTFEQFTEQVKYWELLNITDSLRNNGLQLQQEIKKHQQQIIAKKEQMIGQEINVKFNWNSLKLEDFCKIIEGPELITNTTNQSQQSPYLLSSFTMQQSIEETDLLNDVSATFANEAEPVNQIKRVFRSATPTNQVNTENCEPSLSPIESNRTSICRKKSQVPMKLQLYMDELRKGKIDVAEFNNLEKELLVVIGNEIKYWKVKSVKIMKSKLSDDQLLLLFKALSQNENIQSVNLSQNSLTDKSIDTLFQLYQNGLIGIHLKNIIVSQNKINARNVKQKIGDFKKLGLIITL</sequence>
<dbReference type="Proteomes" id="UP000692954">
    <property type="component" value="Unassembled WGS sequence"/>
</dbReference>
<comment type="caution">
    <text evidence="4">The sequence shown here is derived from an EMBL/GenBank/DDBJ whole genome shotgun (WGS) entry which is preliminary data.</text>
</comment>
<dbReference type="OrthoDB" id="76105at2759"/>
<keyword evidence="2" id="KW-0175">Coiled coil</keyword>
<evidence type="ECO:0000259" key="3">
    <source>
        <dbReference type="PROSITE" id="PS50119"/>
    </source>
</evidence>
<keyword evidence="1" id="KW-0862">Zinc</keyword>
<feature type="coiled-coil region" evidence="2">
    <location>
        <begin position="317"/>
        <end position="344"/>
    </location>
</feature>
<dbReference type="EMBL" id="CAJJDN010000035">
    <property type="protein sequence ID" value="CAD8077135.1"/>
    <property type="molecule type" value="Genomic_DNA"/>
</dbReference>
<dbReference type="InterPro" id="IPR000315">
    <property type="entry name" value="Znf_B-box"/>
</dbReference>
<reference evidence="4" key="1">
    <citation type="submission" date="2021-01" db="EMBL/GenBank/DDBJ databases">
        <authorList>
            <consortium name="Genoscope - CEA"/>
            <person name="William W."/>
        </authorList>
    </citation>
    <scope>NUCLEOTIDE SEQUENCE</scope>
</reference>
<feature type="domain" description="B box-type" evidence="3">
    <location>
        <begin position="150"/>
        <end position="197"/>
    </location>
</feature>
<proteinExistence type="predicted"/>
<accession>A0A8S1MI68</accession>
<organism evidence="4 5">
    <name type="scientific">Paramecium sonneborni</name>
    <dbReference type="NCBI Taxonomy" id="65129"/>
    <lineage>
        <taxon>Eukaryota</taxon>
        <taxon>Sar</taxon>
        <taxon>Alveolata</taxon>
        <taxon>Ciliophora</taxon>
        <taxon>Intramacronucleata</taxon>
        <taxon>Oligohymenophorea</taxon>
        <taxon>Peniculida</taxon>
        <taxon>Parameciidae</taxon>
        <taxon>Paramecium</taxon>
    </lineage>
</organism>